<keyword evidence="6" id="KW-0472">Membrane</keyword>
<dbReference type="GO" id="GO:0016887">
    <property type="term" value="F:ATP hydrolysis activity"/>
    <property type="evidence" value="ECO:0007669"/>
    <property type="project" value="InterPro"/>
</dbReference>
<evidence type="ECO:0000313" key="9">
    <source>
        <dbReference type="Proteomes" id="UP000236755"/>
    </source>
</evidence>
<dbReference type="OrthoDB" id="302885at2157"/>
<evidence type="ECO:0000259" key="7">
    <source>
        <dbReference type="PROSITE" id="PS50893"/>
    </source>
</evidence>
<accession>A0A1H3WZ85</accession>
<dbReference type="AlphaFoldDB" id="A0A1H3WZ85"/>
<keyword evidence="2" id="KW-1003">Cell membrane</keyword>
<reference evidence="8 9" key="1">
    <citation type="submission" date="2016-10" db="EMBL/GenBank/DDBJ databases">
        <authorList>
            <person name="de Groot N.N."/>
        </authorList>
    </citation>
    <scope>NUCLEOTIDE SEQUENCE [LARGE SCALE GENOMIC DNA]</scope>
    <source>
        <strain evidence="8 9">CGMCC 1.8712</strain>
    </source>
</reference>
<protein>
    <submittedName>
        <fullName evidence="8">Phosphonate transport system ATP-binding protein</fullName>
    </submittedName>
</protein>
<feature type="domain" description="ABC transporter" evidence="7">
    <location>
        <begin position="5"/>
        <end position="235"/>
    </location>
</feature>
<evidence type="ECO:0000256" key="6">
    <source>
        <dbReference type="ARBA" id="ARBA00023136"/>
    </source>
</evidence>
<dbReference type="GO" id="GO:0005524">
    <property type="term" value="F:ATP binding"/>
    <property type="evidence" value="ECO:0007669"/>
    <property type="project" value="UniProtKB-KW"/>
</dbReference>
<dbReference type="InterPro" id="IPR027417">
    <property type="entry name" value="P-loop_NTPase"/>
</dbReference>
<dbReference type="PROSITE" id="PS50893">
    <property type="entry name" value="ABC_TRANSPORTER_2"/>
    <property type="match status" value="1"/>
</dbReference>
<dbReference type="SUPFAM" id="SSF52540">
    <property type="entry name" value="P-loop containing nucleoside triphosphate hydrolases"/>
    <property type="match status" value="1"/>
</dbReference>
<sequence length="235" mass="24995">MTPTLTVDALTKRYGQTVALDSVSVDLVPGEVTVLVGRSGAGKTTLLRCVNGLETPDEGTVQYDGTPLAPPDVALVFQGGALTGRKTALENTLDGGLARESRWRELFGWHAPAEKRAAVTRLHDVGLAGMADRRVRTLSGGERQRVGVARALHQRPVVLLADEPVASLDPATARDILALLADAIREHDLVGLISLHQPTLASDIADRYLGLTDGQITLDTSATDVSDDDIAMVYE</sequence>
<dbReference type="InterPro" id="IPR003439">
    <property type="entry name" value="ABC_transporter-like_ATP-bd"/>
</dbReference>
<organism evidence="8 9">
    <name type="scientific">Haloplanus vescus</name>
    <dbReference type="NCBI Taxonomy" id="555874"/>
    <lineage>
        <taxon>Archaea</taxon>
        <taxon>Methanobacteriati</taxon>
        <taxon>Methanobacteriota</taxon>
        <taxon>Stenosarchaea group</taxon>
        <taxon>Halobacteria</taxon>
        <taxon>Halobacteriales</taxon>
        <taxon>Haloferacaceae</taxon>
        <taxon>Haloplanus</taxon>
    </lineage>
</organism>
<keyword evidence="5" id="KW-1278">Translocase</keyword>
<keyword evidence="4 8" id="KW-0067">ATP-binding</keyword>
<dbReference type="EMBL" id="FNQT01000001">
    <property type="protein sequence ID" value="SDZ92466.1"/>
    <property type="molecule type" value="Genomic_DNA"/>
</dbReference>
<evidence type="ECO:0000256" key="2">
    <source>
        <dbReference type="ARBA" id="ARBA00022475"/>
    </source>
</evidence>
<evidence type="ECO:0000313" key="8">
    <source>
        <dbReference type="EMBL" id="SDZ92466.1"/>
    </source>
</evidence>
<evidence type="ECO:0000256" key="1">
    <source>
        <dbReference type="ARBA" id="ARBA00022448"/>
    </source>
</evidence>
<dbReference type="SMART" id="SM00382">
    <property type="entry name" value="AAA"/>
    <property type="match status" value="1"/>
</dbReference>
<dbReference type="PANTHER" id="PTHR43166">
    <property type="entry name" value="AMINO ACID IMPORT ATP-BINDING PROTEIN"/>
    <property type="match status" value="1"/>
</dbReference>
<evidence type="ECO:0000256" key="4">
    <source>
        <dbReference type="ARBA" id="ARBA00022840"/>
    </source>
</evidence>
<dbReference type="Pfam" id="PF00005">
    <property type="entry name" value="ABC_tran"/>
    <property type="match status" value="1"/>
</dbReference>
<dbReference type="STRING" id="555874.SAMN04488065_1250"/>
<dbReference type="InterPro" id="IPR003593">
    <property type="entry name" value="AAA+_ATPase"/>
</dbReference>
<keyword evidence="1" id="KW-0813">Transport</keyword>
<dbReference type="RefSeq" id="WP_092632970.1">
    <property type="nucleotide sequence ID" value="NZ_FNQT01000001.1"/>
</dbReference>
<gene>
    <name evidence="8" type="ORF">SAMN04488065_1250</name>
</gene>
<keyword evidence="9" id="KW-1185">Reference proteome</keyword>
<dbReference type="InterPro" id="IPR050086">
    <property type="entry name" value="MetN_ABC_transporter-like"/>
</dbReference>
<name>A0A1H3WZ85_9EURY</name>
<dbReference type="Gene3D" id="3.40.50.300">
    <property type="entry name" value="P-loop containing nucleotide triphosphate hydrolases"/>
    <property type="match status" value="1"/>
</dbReference>
<proteinExistence type="predicted"/>
<dbReference type="Proteomes" id="UP000236755">
    <property type="component" value="Unassembled WGS sequence"/>
</dbReference>
<dbReference type="PROSITE" id="PS00211">
    <property type="entry name" value="ABC_TRANSPORTER_1"/>
    <property type="match status" value="1"/>
</dbReference>
<keyword evidence="3" id="KW-0547">Nucleotide-binding</keyword>
<dbReference type="PANTHER" id="PTHR43166:SF6">
    <property type="entry name" value="PHOSPHONATES IMPORT ATP-BINDING PROTEIN PHNC"/>
    <property type="match status" value="1"/>
</dbReference>
<dbReference type="InterPro" id="IPR017871">
    <property type="entry name" value="ABC_transporter-like_CS"/>
</dbReference>
<evidence type="ECO:0000256" key="5">
    <source>
        <dbReference type="ARBA" id="ARBA00022967"/>
    </source>
</evidence>
<evidence type="ECO:0000256" key="3">
    <source>
        <dbReference type="ARBA" id="ARBA00022741"/>
    </source>
</evidence>